<evidence type="ECO:0000256" key="1">
    <source>
        <dbReference type="SAM" id="MobiDB-lite"/>
    </source>
</evidence>
<evidence type="ECO:0000313" key="3">
    <source>
        <dbReference type="Proteomes" id="UP001056384"/>
    </source>
</evidence>
<sequence>MSLINRMTRTMHSIFASQHLRRVAAHDNLHYEYLLGEYHEEIYSNHNIYTDDGHFLGLEDEIFTPTEIAIRRSQRESQLLCNLTTPQHQPGENADSNNSSQATAGATPSPTPTPCPSPNSAPSPGRSPDELFTFHPISTPYPSFSSHRPLHHRPSNISINIKPHLRHCKVPTTQIANTLLDLTQKPAGVDDAGLAAYDERYGQQYLGSGMQFADVVMLSRAGSAARRRRGRC</sequence>
<feature type="compositionally biased region" description="Low complexity" evidence="1">
    <location>
        <begin position="99"/>
        <end position="108"/>
    </location>
</feature>
<accession>A0A9Q9EJR3</accession>
<name>A0A9Q9EJR3_9PEZI</name>
<dbReference type="EMBL" id="CP099421">
    <property type="protein sequence ID" value="USW52457.1"/>
    <property type="molecule type" value="Genomic_DNA"/>
</dbReference>
<dbReference type="Proteomes" id="UP001056384">
    <property type="component" value="Chromosome 4"/>
</dbReference>
<dbReference type="AlphaFoldDB" id="A0A9Q9EJR3"/>
<feature type="region of interest" description="Disordered" evidence="1">
    <location>
        <begin position="84"/>
        <end position="136"/>
    </location>
</feature>
<keyword evidence="3" id="KW-1185">Reference proteome</keyword>
<gene>
    <name evidence="2" type="ORF">Slin15195_G057760</name>
</gene>
<protein>
    <submittedName>
        <fullName evidence="2">Uncharacterized protein</fullName>
    </submittedName>
</protein>
<feature type="compositionally biased region" description="Polar residues" evidence="1">
    <location>
        <begin position="84"/>
        <end position="98"/>
    </location>
</feature>
<feature type="compositionally biased region" description="Pro residues" evidence="1">
    <location>
        <begin position="109"/>
        <end position="121"/>
    </location>
</feature>
<proteinExistence type="predicted"/>
<evidence type="ECO:0000313" key="2">
    <source>
        <dbReference type="EMBL" id="USW52457.1"/>
    </source>
</evidence>
<reference evidence="2" key="1">
    <citation type="submission" date="2022-06" db="EMBL/GenBank/DDBJ databases">
        <title>Complete genome sequences of two strains of the flax pathogen Septoria linicola.</title>
        <authorList>
            <person name="Lapalu N."/>
            <person name="Simon A."/>
            <person name="Demenou B."/>
            <person name="Paumier D."/>
            <person name="Guillot M.-P."/>
            <person name="Gout L."/>
            <person name="Valade R."/>
        </authorList>
    </citation>
    <scope>NUCLEOTIDE SEQUENCE</scope>
    <source>
        <strain evidence="2">SE15195</strain>
    </source>
</reference>
<organism evidence="2 3">
    <name type="scientific">Septoria linicola</name>
    <dbReference type="NCBI Taxonomy" id="215465"/>
    <lineage>
        <taxon>Eukaryota</taxon>
        <taxon>Fungi</taxon>
        <taxon>Dikarya</taxon>
        <taxon>Ascomycota</taxon>
        <taxon>Pezizomycotina</taxon>
        <taxon>Dothideomycetes</taxon>
        <taxon>Dothideomycetidae</taxon>
        <taxon>Mycosphaerellales</taxon>
        <taxon>Mycosphaerellaceae</taxon>
        <taxon>Septoria</taxon>
    </lineage>
</organism>